<dbReference type="SUPFAM" id="SSF52540">
    <property type="entry name" value="P-loop containing nucleoside triphosphate hydrolases"/>
    <property type="match status" value="1"/>
</dbReference>
<keyword evidence="2" id="KW-0325">Glycoprotein</keyword>
<feature type="domain" description="Sulfotransferase" evidence="3">
    <location>
        <begin position="9"/>
        <end position="289"/>
    </location>
</feature>
<organism evidence="4">
    <name type="scientific">uncultured Sphingobacteriales bacterium HF0130_33B19</name>
    <dbReference type="NCBI Taxonomy" id="710991"/>
    <lineage>
        <taxon>Bacteria</taxon>
        <taxon>Pseudomonadati</taxon>
        <taxon>Bacteroidota</taxon>
        <taxon>Sphingobacteriia</taxon>
        <taxon>Sphingobacteriales</taxon>
        <taxon>environmental samples</taxon>
    </lineage>
</organism>
<dbReference type="PANTHER" id="PTHR10605:SF56">
    <property type="entry name" value="BIFUNCTIONAL HEPARAN SULFATE N-DEACETYLASE_N-SULFOTRANSFERASE"/>
    <property type="match status" value="1"/>
</dbReference>
<dbReference type="InterPro" id="IPR027417">
    <property type="entry name" value="P-loop_NTPase"/>
</dbReference>
<protein>
    <recommendedName>
        <fullName evidence="3">Sulfotransferase domain-containing protein</fullName>
    </recommendedName>
</protein>
<evidence type="ECO:0000256" key="1">
    <source>
        <dbReference type="ARBA" id="ARBA00022679"/>
    </source>
</evidence>
<evidence type="ECO:0000259" key="3">
    <source>
        <dbReference type="Pfam" id="PF00685"/>
    </source>
</evidence>
<evidence type="ECO:0000313" key="4">
    <source>
        <dbReference type="EMBL" id="ADI17791.1"/>
    </source>
</evidence>
<evidence type="ECO:0000256" key="2">
    <source>
        <dbReference type="ARBA" id="ARBA00023180"/>
    </source>
</evidence>
<dbReference type="InterPro" id="IPR037359">
    <property type="entry name" value="NST/OST"/>
</dbReference>
<dbReference type="EMBL" id="GU474874">
    <property type="protein sequence ID" value="ADI17791.1"/>
    <property type="molecule type" value="Genomic_DNA"/>
</dbReference>
<dbReference type="GO" id="GO:0008146">
    <property type="term" value="F:sulfotransferase activity"/>
    <property type="evidence" value="ECO:0007669"/>
    <property type="project" value="InterPro"/>
</dbReference>
<dbReference type="AlphaFoldDB" id="E0XTQ0"/>
<accession>E0XTQ0</accession>
<reference evidence="4" key="1">
    <citation type="journal article" date="2011" name="Environ. Microbiol.">
        <title>Time-series analyses of Monterey Bay coastal microbial picoplankton using a 'genome proxy' microarray.</title>
        <authorList>
            <person name="Rich V.I."/>
            <person name="Pham V.D."/>
            <person name="Eppley J."/>
            <person name="Shi Y."/>
            <person name="DeLong E.F."/>
        </authorList>
    </citation>
    <scope>NUCLEOTIDE SEQUENCE</scope>
</reference>
<proteinExistence type="predicted"/>
<keyword evidence="1" id="KW-0808">Transferase</keyword>
<sequence length="312" mass="36968">MKEINFIGIGAQKSGTSWIYHRLLELDEFSLPYIKELHYFDRDPKYPSPIKISKSQLKNRIFEFTFINNALQEILSALYRRNWHKFLWMCNWHLSTYNDAWYLSLFNNLSGIRGEITPAYSILEEEDVKKMYALAPNAKIIFIIRNPIERAWSQFRFHLKNKNQENNEISEKEIIRFMNHENQTLRSDYLKTLELYSNIFPKNNICIAFYDAIIEQPEELLAQIVNQLGGDISKIQSECNIYSKTNTSKERQMPDSVKKHLIKKYRPLIEKLSKIFSGYPKVWEDKLNNTIGSSHLNYPIITLDKIDLINKI</sequence>
<dbReference type="Pfam" id="PF00685">
    <property type="entry name" value="Sulfotransfer_1"/>
    <property type="match status" value="1"/>
</dbReference>
<dbReference type="Gene3D" id="3.40.50.300">
    <property type="entry name" value="P-loop containing nucleotide triphosphate hydrolases"/>
    <property type="match status" value="1"/>
</dbReference>
<dbReference type="InterPro" id="IPR000863">
    <property type="entry name" value="Sulfotransferase_dom"/>
</dbReference>
<dbReference type="PANTHER" id="PTHR10605">
    <property type="entry name" value="HEPARAN SULFATE SULFOTRANSFERASE"/>
    <property type="match status" value="1"/>
</dbReference>
<name>E0XTQ0_9SPHI</name>